<evidence type="ECO:0008006" key="4">
    <source>
        <dbReference type="Google" id="ProtNLM"/>
    </source>
</evidence>
<feature type="signal peptide" evidence="1">
    <location>
        <begin position="1"/>
        <end position="20"/>
    </location>
</feature>
<reference evidence="2 3" key="1">
    <citation type="submission" date="2014-08" db="EMBL/GenBank/DDBJ databases">
        <authorList>
            <person name="Hassan Y.I."/>
            <person name="Lepp D."/>
            <person name="Zhou T."/>
        </authorList>
    </citation>
    <scope>NUCLEOTIDE SEQUENCE [LARGE SCALE GENOMIC DNA]</scope>
    <source>
        <strain evidence="2 3">IFO13584</strain>
    </source>
</reference>
<dbReference type="AlphaFoldDB" id="A0A087LZ52"/>
<comment type="caution">
    <text evidence="2">The sequence shown here is derived from an EMBL/GenBank/DDBJ whole genome shotgun (WGS) entry which is preliminary data.</text>
</comment>
<name>A0A087LZ52_9HYPH</name>
<dbReference type="OrthoDB" id="7630100at2"/>
<accession>A0A087LZ52</accession>
<sequence length="257" mass="27506">MIRTSLAASALLLGLSQVQAAPVDATASYVLTLGGINVAMMHIDLDDDGSSYTLGIKANVAGLGAVVASGTANVTAKGKSTGGTLRSESFALETRASGQTFTVDVGFAGQNVTSFKVEPPVSDYDRVPIERSHLTGVADFVSSFVLKGRALDKGLCDRRMRVFTGVERFNLNMSFVSDDNATSPRTGYQGPVVLCSINYEPISGHYQNNEITNYLADESRILVWYMPLGETGYFIPYRVLLGTSMGDLSMVLTKAEF</sequence>
<evidence type="ECO:0000313" key="2">
    <source>
        <dbReference type="EMBL" id="KFL29905.1"/>
    </source>
</evidence>
<dbReference type="Pfam" id="PF11306">
    <property type="entry name" value="DUF3108"/>
    <property type="match status" value="1"/>
</dbReference>
<evidence type="ECO:0000313" key="3">
    <source>
        <dbReference type="Proteomes" id="UP000028981"/>
    </source>
</evidence>
<dbReference type="EMBL" id="JQGC01000017">
    <property type="protein sequence ID" value="KFL29905.1"/>
    <property type="molecule type" value="Genomic_DNA"/>
</dbReference>
<organism evidence="2 3">
    <name type="scientific">Devosia riboflavina</name>
    <dbReference type="NCBI Taxonomy" id="46914"/>
    <lineage>
        <taxon>Bacteria</taxon>
        <taxon>Pseudomonadati</taxon>
        <taxon>Pseudomonadota</taxon>
        <taxon>Alphaproteobacteria</taxon>
        <taxon>Hyphomicrobiales</taxon>
        <taxon>Devosiaceae</taxon>
        <taxon>Devosia</taxon>
    </lineage>
</organism>
<keyword evidence="1" id="KW-0732">Signal</keyword>
<dbReference type="RefSeq" id="WP_035085367.1">
    <property type="nucleotide sequence ID" value="NZ_JQGC01000017.1"/>
</dbReference>
<evidence type="ECO:0000256" key="1">
    <source>
        <dbReference type="SAM" id="SignalP"/>
    </source>
</evidence>
<keyword evidence="3" id="KW-1185">Reference proteome</keyword>
<proteinExistence type="predicted"/>
<feature type="chain" id="PRO_5001825727" description="DUF3108 domain-containing protein" evidence="1">
    <location>
        <begin position="21"/>
        <end position="257"/>
    </location>
</feature>
<dbReference type="STRING" id="46914.JP75_17485"/>
<protein>
    <recommendedName>
        <fullName evidence="4">DUF3108 domain-containing protein</fullName>
    </recommendedName>
</protein>
<dbReference type="Proteomes" id="UP000028981">
    <property type="component" value="Unassembled WGS sequence"/>
</dbReference>
<gene>
    <name evidence="2" type="ORF">JP75_17485</name>
</gene>
<dbReference type="InterPro" id="IPR021457">
    <property type="entry name" value="DUF3108"/>
</dbReference>